<dbReference type="GO" id="GO:0046467">
    <property type="term" value="P:membrane lipid biosynthetic process"/>
    <property type="evidence" value="ECO:0007669"/>
    <property type="project" value="TreeGrafter"/>
</dbReference>
<keyword evidence="5" id="KW-1185">Reference proteome</keyword>
<accession>A0A5D3AAG5</accession>
<reference evidence="4 5" key="1">
    <citation type="submission" date="2019-07" db="EMBL/GenBank/DDBJ databases">
        <title>WGS assembly of Gossypium mustelinum.</title>
        <authorList>
            <person name="Chen Z.J."/>
            <person name="Sreedasyam A."/>
            <person name="Ando A."/>
            <person name="Song Q."/>
            <person name="De L."/>
            <person name="Hulse-Kemp A."/>
            <person name="Ding M."/>
            <person name="Ye W."/>
            <person name="Kirkbride R."/>
            <person name="Jenkins J."/>
            <person name="Plott C."/>
            <person name="Lovell J."/>
            <person name="Lin Y.-M."/>
            <person name="Vaughn R."/>
            <person name="Liu B."/>
            <person name="Li W."/>
            <person name="Simpson S."/>
            <person name="Scheffler B."/>
            <person name="Saski C."/>
            <person name="Grover C."/>
            <person name="Hu G."/>
            <person name="Conover J."/>
            <person name="Carlson J."/>
            <person name="Shu S."/>
            <person name="Boston L."/>
            <person name="Williams M."/>
            <person name="Peterson D."/>
            <person name="Mcgee K."/>
            <person name="Jones D."/>
            <person name="Wendel J."/>
            <person name="Stelly D."/>
            <person name="Grimwood J."/>
            <person name="Schmutz J."/>
        </authorList>
    </citation>
    <scope>NUCLEOTIDE SEQUENCE [LARGE SCALE GENOMIC DNA]</scope>
    <source>
        <strain evidence="4">1408120.09</strain>
    </source>
</reference>
<evidence type="ECO:0000313" key="4">
    <source>
        <dbReference type="EMBL" id="TYJ46900.1"/>
    </source>
</evidence>
<dbReference type="PANTHER" id="PTHR10566:SF115">
    <property type="entry name" value="PROTEIN ACTIVITY OF BC1 COMPLEX KINASE 8, CHLOROPLASTIC"/>
    <property type="match status" value="1"/>
</dbReference>
<organism evidence="4 5">
    <name type="scientific">Gossypium mustelinum</name>
    <name type="common">Cotton</name>
    <name type="synonym">Gossypium caicoense</name>
    <dbReference type="NCBI Taxonomy" id="34275"/>
    <lineage>
        <taxon>Eukaryota</taxon>
        <taxon>Viridiplantae</taxon>
        <taxon>Streptophyta</taxon>
        <taxon>Embryophyta</taxon>
        <taxon>Tracheophyta</taxon>
        <taxon>Spermatophyta</taxon>
        <taxon>Magnoliopsida</taxon>
        <taxon>eudicotyledons</taxon>
        <taxon>Gunneridae</taxon>
        <taxon>Pentapetalae</taxon>
        <taxon>rosids</taxon>
        <taxon>malvids</taxon>
        <taxon>Malvales</taxon>
        <taxon>Malvaceae</taxon>
        <taxon>Malvoideae</taxon>
        <taxon>Gossypium</taxon>
    </lineage>
</organism>
<protein>
    <recommendedName>
        <fullName evidence="3">ABC1 atypical kinase-like domain-containing protein</fullName>
    </recommendedName>
</protein>
<gene>
    <name evidence="4" type="ORF">E1A91_A02G151400v1</name>
</gene>
<sequence>MASSSLPLQELHFLSPRTTSKHRFYLSRCSSLSRVSLAGNGHLRNGVVLRSRVRALKEEGVSYEEREREFINEVNGGFGSNGNGSASKYEYKNGSVEGYSNTNGGVGVVESDSNGSLVKYVNGNGNGAAAEVMAAEVMQVVEKEGVVSEEARKKRVEDIGKEEAWFKRSTQDQVEVSVAPGGRWSRFKTYSTIQRTLEIWGFVLTFVFKAWLNNQKFSYQGGMTEEKKVLRRKALAKWLKESILRLGPTFIKIGQQFSTRVDILAQEYVDQLSELQDQVPPFPSETAVSIVEEELGAPVGVIFDRFDYEPIAAASLGQVHRAKLKGQEVVVKVQRPGLKSLFDIDLKNLRVIAEYLQKIDPKSDGAKRDWVAIYDECASVLYQEIDYTKEAANAELFASNFKDMDYVKVPSIYWEYTTPQVLTMEYVPGIKINKIQALDQLGVDRKRLGRYAVESYLEQILSHGFFHADPHPGNIAVDDFNGGRLIFYDFGMMGSISSNIREGLLEAFYGIYEKDPDKVLQAMIQMGVLVPTGDMTAVRRTAQFFLNSFEERLAAQRRERELATAELGFKKPLTKEEKIAKKKERLAAIGEDLLAIAADQPFRFPATFTFVVRSFSVLDGIGKGLDPRFDITEIAKPYALELLKFREAGVEVVLKDFRKRWDRQSRAFYNLFRQADRVEKLAEIIQRLEQGDLKLRVRALESERAFQRVATVQKTVGSAVAAGSLINLATILYLNSIRVPAVAAYVICAFFSFQVLIGVIKVKRFDQRERLITGTA</sequence>
<keyword evidence="2" id="KW-0472">Membrane</keyword>
<dbReference type="SUPFAM" id="SSF56112">
    <property type="entry name" value="Protein kinase-like (PK-like)"/>
    <property type="match status" value="1"/>
</dbReference>
<dbReference type="PANTHER" id="PTHR10566">
    <property type="entry name" value="CHAPERONE-ACTIVITY OF BC1 COMPLEX CABC1 -RELATED"/>
    <property type="match status" value="1"/>
</dbReference>
<dbReference type="AlphaFoldDB" id="A0A5D3AAG5"/>
<dbReference type="InterPro" id="IPR004147">
    <property type="entry name" value="ABC1_dom"/>
</dbReference>
<feature type="transmembrane region" description="Helical" evidence="2">
    <location>
        <begin position="742"/>
        <end position="760"/>
    </location>
</feature>
<name>A0A5D3AAG5_GOSMU</name>
<feature type="domain" description="ABC1 atypical kinase-like" evidence="3">
    <location>
        <begin position="275"/>
        <end position="522"/>
    </location>
</feature>
<evidence type="ECO:0000256" key="1">
    <source>
        <dbReference type="ARBA" id="ARBA00009670"/>
    </source>
</evidence>
<evidence type="ECO:0000256" key="2">
    <source>
        <dbReference type="SAM" id="Phobius"/>
    </source>
</evidence>
<dbReference type="InterPro" id="IPR050154">
    <property type="entry name" value="UbiB_kinase"/>
</dbReference>
<dbReference type="Pfam" id="PF03109">
    <property type="entry name" value="ABC1"/>
    <property type="match status" value="1"/>
</dbReference>
<evidence type="ECO:0000313" key="5">
    <source>
        <dbReference type="Proteomes" id="UP000323597"/>
    </source>
</evidence>
<keyword evidence="2" id="KW-1133">Transmembrane helix</keyword>
<dbReference type="EMBL" id="CM017637">
    <property type="protein sequence ID" value="TYJ46901.1"/>
    <property type="molecule type" value="Genomic_DNA"/>
</dbReference>
<dbReference type="CDD" id="cd05121">
    <property type="entry name" value="ABC1_ADCK3-like"/>
    <property type="match status" value="1"/>
</dbReference>
<dbReference type="EMBL" id="CM017637">
    <property type="protein sequence ID" value="TYJ46900.1"/>
    <property type="molecule type" value="Genomic_DNA"/>
</dbReference>
<dbReference type="GO" id="GO:0016020">
    <property type="term" value="C:membrane"/>
    <property type="evidence" value="ECO:0007669"/>
    <property type="project" value="GOC"/>
</dbReference>
<dbReference type="InterPro" id="IPR011009">
    <property type="entry name" value="Kinase-like_dom_sf"/>
</dbReference>
<keyword evidence="2" id="KW-0812">Transmembrane</keyword>
<dbReference type="Proteomes" id="UP000323597">
    <property type="component" value="Chromosome A02"/>
</dbReference>
<comment type="similarity">
    <text evidence="1">Belongs to the protein kinase superfamily. ADCK protein kinase family.</text>
</comment>
<dbReference type="GO" id="GO:1901031">
    <property type="term" value="P:regulation of response to reactive oxygen species"/>
    <property type="evidence" value="ECO:0007669"/>
    <property type="project" value="TreeGrafter"/>
</dbReference>
<proteinExistence type="inferred from homology"/>
<evidence type="ECO:0000259" key="3">
    <source>
        <dbReference type="Pfam" id="PF03109"/>
    </source>
</evidence>